<dbReference type="InterPro" id="IPR001932">
    <property type="entry name" value="PPM-type_phosphatase-like_dom"/>
</dbReference>
<feature type="domain" description="PAC" evidence="8">
    <location>
        <begin position="336"/>
        <end position="389"/>
    </location>
</feature>
<dbReference type="Pfam" id="PF07228">
    <property type="entry name" value="SpoIIE"/>
    <property type="match status" value="1"/>
</dbReference>
<dbReference type="NCBIfam" id="TIGR00229">
    <property type="entry name" value="sensory_box"/>
    <property type="match status" value="1"/>
</dbReference>
<dbReference type="InterPro" id="IPR013767">
    <property type="entry name" value="PAS_fold"/>
</dbReference>
<keyword evidence="2 6" id="KW-0812">Transmembrane</keyword>
<comment type="caution">
    <text evidence="9">The sequence shown here is derived from an EMBL/GenBank/DDBJ whole genome shotgun (WGS) entry which is preliminary data.</text>
</comment>
<accession>A0A317CLU5</accession>
<dbReference type="PANTHER" id="PTHR43156">
    <property type="entry name" value="STAGE II SPORULATION PROTEIN E-RELATED"/>
    <property type="match status" value="1"/>
</dbReference>
<proteinExistence type="predicted"/>
<comment type="subcellular location">
    <subcellularLocation>
        <location evidence="1">Membrane</location>
        <topology evidence="1">Multi-pass membrane protein</topology>
    </subcellularLocation>
</comment>
<feature type="domain" description="PAS" evidence="7">
    <location>
        <begin position="262"/>
        <end position="333"/>
    </location>
</feature>
<keyword evidence="4 6" id="KW-1133">Transmembrane helix</keyword>
<dbReference type="Proteomes" id="UP000245506">
    <property type="component" value="Unassembled WGS sequence"/>
</dbReference>
<dbReference type="SUPFAM" id="SSF81606">
    <property type="entry name" value="PP2C-like"/>
    <property type="match status" value="1"/>
</dbReference>
<dbReference type="GO" id="GO:0006355">
    <property type="term" value="P:regulation of DNA-templated transcription"/>
    <property type="evidence" value="ECO:0007669"/>
    <property type="project" value="InterPro"/>
</dbReference>
<dbReference type="Gene3D" id="3.30.450.20">
    <property type="entry name" value="PAS domain"/>
    <property type="match status" value="1"/>
</dbReference>
<dbReference type="InterPro" id="IPR000014">
    <property type="entry name" value="PAS"/>
</dbReference>
<gene>
    <name evidence="9" type="ORF">DKT75_07015</name>
</gene>
<feature type="transmembrane region" description="Helical" evidence="6">
    <location>
        <begin position="45"/>
        <end position="66"/>
    </location>
</feature>
<dbReference type="Gene3D" id="3.60.40.10">
    <property type="entry name" value="PPM-type phosphatase domain"/>
    <property type="match status" value="1"/>
</dbReference>
<dbReference type="EMBL" id="QGKL01000021">
    <property type="protein sequence ID" value="PWQ97282.1"/>
    <property type="molecule type" value="Genomic_DNA"/>
</dbReference>
<evidence type="ECO:0000313" key="9">
    <source>
        <dbReference type="EMBL" id="PWQ97282.1"/>
    </source>
</evidence>
<evidence type="ECO:0000256" key="6">
    <source>
        <dbReference type="SAM" id="Phobius"/>
    </source>
</evidence>
<dbReference type="SMART" id="SM00331">
    <property type="entry name" value="PP2C_SIG"/>
    <property type="match status" value="1"/>
</dbReference>
<dbReference type="RefSeq" id="WP_109822710.1">
    <property type="nucleotide sequence ID" value="NZ_QGKL01000021.1"/>
</dbReference>
<dbReference type="PANTHER" id="PTHR43156:SF9">
    <property type="entry name" value="HAMP DOMAIN-CONTAINING PROTEIN"/>
    <property type="match status" value="1"/>
</dbReference>
<dbReference type="PROSITE" id="PS50112">
    <property type="entry name" value="PAS"/>
    <property type="match status" value="1"/>
</dbReference>
<dbReference type="SUPFAM" id="SSF55785">
    <property type="entry name" value="PYP-like sensor domain (PAS domain)"/>
    <property type="match status" value="1"/>
</dbReference>
<dbReference type="Pfam" id="PF00989">
    <property type="entry name" value="PAS"/>
    <property type="match status" value="1"/>
</dbReference>
<dbReference type="CDD" id="cd00130">
    <property type="entry name" value="PAS"/>
    <property type="match status" value="1"/>
</dbReference>
<evidence type="ECO:0000313" key="10">
    <source>
        <dbReference type="Proteomes" id="UP000245506"/>
    </source>
</evidence>
<dbReference type="InterPro" id="IPR036457">
    <property type="entry name" value="PPM-type-like_dom_sf"/>
</dbReference>
<dbReference type="OrthoDB" id="9802500at2"/>
<evidence type="ECO:0000259" key="7">
    <source>
        <dbReference type="PROSITE" id="PS50112"/>
    </source>
</evidence>
<feature type="transmembrane region" description="Helical" evidence="6">
    <location>
        <begin position="228"/>
        <end position="245"/>
    </location>
</feature>
<evidence type="ECO:0000259" key="8">
    <source>
        <dbReference type="PROSITE" id="PS50113"/>
    </source>
</evidence>
<dbReference type="InterPro" id="IPR000700">
    <property type="entry name" value="PAS-assoc_C"/>
</dbReference>
<dbReference type="PROSITE" id="PS50113">
    <property type="entry name" value="PAC"/>
    <property type="match status" value="1"/>
</dbReference>
<sequence length="940" mass="104243">MIDRTQTYSFASSTAGASAESKKNVSNTTDKQEGSINVASLTRGVWTRSIVALLLIALLSTAAFLLGSHMLSINESSHIVINISGKQRMLSQRAGRFALAMRAAQTTEERKAAQASLKAVADEIFNSHVGLTEGDEKRKLPSTMSEAARAIYYDKPHELDANVRLFVDNINLLLSKGDIGPISADDYHLQQVLAASQLPLLRSLDTAVRQYEMDAEIAAKNNVQRENIIYFLTLLVLVLEGFLIYRPLVNMIKRFATNLLGQQQFSDGIINTSQALIIGIDKAGEVQMFNKHSEDLTGWSKDQILGQNFMGAFIPENERLSLVETYNGLFEGKAAKKLETNLSTKTGEMLSIEWSNTMLLDPITGEPSMLIATGVDITERKKSTTALANALSKTEALSTRLQDEVSHAAILQKALLPEPAFKLPGIEGMARLTTSTEVGGDYYDYYKVGEYHSVFLVGDVSGHGVASGTLVSAAKMAVHQLENLKETDPAVMLEHINESLLTASHESMFMTMICFSIDSRTGHVQVANAGHVFPYIWIADEGDWCMIECEGVPLGKVETPEYEAISFDLEIDDKLFVYTDGIIEEESSTGEQFGFDRLENLLYEVSKLSVDEANTAMFASLEAHCGKQVFSDDVTLMMVSHTERVVNNFSVTRLPKDILAKSQVIQLKAENLLSGERQIDSYVSRQFSVVTCEDNEVAALLPFLCQQGIRRVLLNDQAFLHDLGWQGLLNQHLIPEGDDIDQWVTQPTVDQTWDFHHSDEKITAMAQLNEALSGMSDLGEGLQDVVCLMADELIENSFYGAPRGRRNNALFKKGDERIVACYENISMRVKQNKDVLGISITDHWGTFTPSTFLNRLYLNTVNPEGGMEAGVGGTGMYLMWRISDYLQVRVLPNSKTQVTLLWSLTQEQDFDSDSGFQFLYHSEFNETIIDNQILSDEVAA</sequence>
<dbReference type="SMART" id="SM00091">
    <property type="entry name" value="PAS"/>
    <property type="match status" value="1"/>
</dbReference>
<evidence type="ECO:0000256" key="3">
    <source>
        <dbReference type="ARBA" id="ARBA00022801"/>
    </source>
</evidence>
<dbReference type="InterPro" id="IPR029095">
    <property type="entry name" value="NarX-like_N"/>
</dbReference>
<evidence type="ECO:0000256" key="5">
    <source>
        <dbReference type="ARBA" id="ARBA00023136"/>
    </source>
</evidence>
<name>A0A317CLU5_9GAMM</name>
<dbReference type="InterPro" id="IPR052016">
    <property type="entry name" value="Bact_Sigma-Reg"/>
</dbReference>
<evidence type="ECO:0000256" key="2">
    <source>
        <dbReference type="ARBA" id="ARBA00022692"/>
    </source>
</evidence>
<keyword evidence="3" id="KW-0378">Hydrolase</keyword>
<dbReference type="Pfam" id="PF13675">
    <property type="entry name" value="PilJ"/>
    <property type="match status" value="1"/>
</dbReference>
<dbReference type="GO" id="GO:0016791">
    <property type="term" value="F:phosphatase activity"/>
    <property type="evidence" value="ECO:0007669"/>
    <property type="project" value="TreeGrafter"/>
</dbReference>
<reference evidence="9 10" key="1">
    <citation type="submission" date="2018-05" db="EMBL/GenBank/DDBJ databases">
        <title>Leucothrix arctica sp. nov., isolated from Arctic seawater.</title>
        <authorList>
            <person name="Choi A."/>
            <person name="Baek K."/>
        </authorList>
    </citation>
    <scope>NUCLEOTIDE SEQUENCE [LARGE SCALE GENOMIC DNA]</scope>
    <source>
        <strain evidence="9 10">IMCC9719</strain>
    </source>
</reference>
<evidence type="ECO:0000256" key="4">
    <source>
        <dbReference type="ARBA" id="ARBA00022989"/>
    </source>
</evidence>
<protein>
    <recommendedName>
        <fullName evidence="11">Diguanylate cyclase</fullName>
    </recommendedName>
</protein>
<keyword evidence="10" id="KW-1185">Reference proteome</keyword>
<dbReference type="InterPro" id="IPR035965">
    <property type="entry name" value="PAS-like_dom_sf"/>
</dbReference>
<organism evidence="9 10">
    <name type="scientific">Leucothrix arctica</name>
    <dbReference type="NCBI Taxonomy" id="1481894"/>
    <lineage>
        <taxon>Bacteria</taxon>
        <taxon>Pseudomonadati</taxon>
        <taxon>Pseudomonadota</taxon>
        <taxon>Gammaproteobacteria</taxon>
        <taxon>Thiotrichales</taxon>
        <taxon>Thiotrichaceae</taxon>
        <taxon>Leucothrix</taxon>
    </lineage>
</organism>
<dbReference type="AlphaFoldDB" id="A0A317CLU5"/>
<dbReference type="GO" id="GO:0016020">
    <property type="term" value="C:membrane"/>
    <property type="evidence" value="ECO:0007669"/>
    <property type="project" value="UniProtKB-SubCell"/>
</dbReference>
<evidence type="ECO:0008006" key="11">
    <source>
        <dbReference type="Google" id="ProtNLM"/>
    </source>
</evidence>
<evidence type="ECO:0000256" key="1">
    <source>
        <dbReference type="ARBA" id="ARBA00004141"/>
    </source>
</evidence>
<keyword evidence="5 6" id="KW-0472">Membrane</keyword>